<dbReference type="EMBL" id="JACBZN010000001">
    <property type="protein sequence ID" value="NYI38136.1"/>
    <property type="molecule type" value="Genomic_DNA"/>
</dbReference>
<dbReference type="RefSeq" id="WP_179424574.1">
    <property type="nucleotide sequence ID" value="NZ_BAAAMP010000001.1"/>
</dbReference>
<dbReference type="InterPro" id="IPR036111">
    <property type="entry name" value="Mal/L-sulfo/L-lacto_DH-like_sf"/>
</dbReference>
<keyword evidence="6" id="KW-1185">Reference proteome</keyword>
<dbReference type="PANTHER" id="PTHR11091:SF0">
    <property type="entry name" value="MALATE DEHYDROGENASE"/>
    <property type="match status" value="1"/>
</dbReference>
<dbReference type="SUPFAM" id="SSF89733">
    <property type="entry name" value="L-sulfolactate dehydrogenase-like"/>
    <property type="match status" value="1"/>
</dbReference>
<name>A0A8I0KNG5_9ACTN</name>
<dbReference type="Pfam" id="PF02615">
    <property type="entry name" value="Ldh_2"/>
    <property type="match status" value="1"/>
</dbReference>
<evidence type="ECO:0000313" key="7">
    <source>
        <dbReference type="Proteomes" id="UP000659061"/>
    </source>
</evidence>
<sequence>MTKELSVVEATELVTHALTASGLTTEDAAKTAEHLIDCELRGLAYGGLPRALSVAERLRSSKPSPGWRVERETPIAVTIDGRDTLGYVVAQRATELAIEKATSHGICVAAARDTWLTGMFSWYLEQVTAAGLVGLVAGNGGKTVAPHGSSEALLGTNPIAFGFPSTEDPIIWDSGTSSITYAEVVLAGRLGDELPAGSAYDPAGLPTTTPAEALAGAFTVWGGHRGSGLSLSVHLLGMLTGSPALPRRQEIGDLGFLLVAIDPGLLTDADDYKRRVAEHANRIRASRPVDPGRPVRVPFDRSREVRAESRRRGIVVVEDSVFSALTSIADPTRFNA</sequence>
<dbReference type="Gene3D" id="3.30.1370.60">
    <property type="entry name" value="Hypothetical oxidoreductase yiak, domain 2"/>
    <property type="match status" value="1"/>
</dbReference>
<dbReference type="Gene3D" id="1.10.1530.10">
    <property type="match status" value="1"/>
</dbReference>
<reference evidence="3" key="2">
    <citation type="submission" date="2020-09" db="EMBL/GenBank/DDBJ databases">
        <title>Novel species in genus Aeromicrobium.</title>
        <authorList>
            <person name="Zhang G."/>
        </authorList>
    </citation>
    <scope>NUCLEOTIDE SEQUENCE</scope>
    <source>
        <strain evidence="3">SSW1-57</strain>
    </source>
</reference>
<evidence type="ECO:0000313" key="4">
    <source>
        <dbReference type="EMBL" id="MBD1271124.1"/>
    </source>
</evidence>
<dbReference type="InterPro" id="IPR043143">
    <property type="entry name" value="Mal/L-sulf/L-lact_DH-like_NADP"/>
</dbReference>
<dbReference type="InterPro" id="IPR003767">
    <property type="entry name" value="Malate/L-lactate_DH-like"/>
</dbReference>
<evidence type="ECO:0000313" key="3">
    <source>
        <dbReference type="EMBL" id="MBD1270744.1"/>
    </source>
</evidence>
<organism evidence="3 7">
    <name type="scientific">Aeromicrobium tamlense</name>
    <dbReference type="NCBI Taxonomy" id="375541"/>
    <lineage>
        <taxon>Bacteria</taxon>
        <taxon>Bacillati</taxon>
        <taxon>Actinomycetota</taxon>
        <taxon>Actinomycetes</taxon>
        <taxon>Propionibacteriales</taxon>
        <taxon>Nocardioidaceae</taxon>
        <taxon>Aeromicrobium</taxon>
    </lineage>
</organism>
<dbReference type="Proteomes" id="UP000587211">
    <property type="component" value="Unassembled WGS sequence"/>
</dbReference>
<dbReference type="EMBL" id="JACWMT010000002">
    <property type="protein sequence ID" value="MBD1270744.1"/>
    <property type="molecule type" value="Genomic_DNA"/>
</dbReference>
<dbReference type="InterPro" id="IPR043144">
    <property type="entry name" value="Mal/L-sulf/L-lact_DH-like_ah"/>
</dbReference>
<evidence type="ECO:0000256" key="2">
    <source>
        <dbReference type="ARBA" id="ARBA00023002"/>
    </source>
</evidence>
<dbReference type="AlphaFoldDB" id="A0A8I0KNG5"/>
<keyword evidence="2" id="KW-0560">Oxidoreductase</keyword>
<accession>A0A8I0KNG5</accession>
<dbReference type="PANTHER" id="PTHR11091">
    <property type="entry name" value="OXIDOREDUCTASE-RELATED"/>
    <property type="match status" value="1"/>
</dbReference>
<comment type="caution">
    <text evidence="3">The sequence shown here is derived from an EMBL/GenBank/DDBJ whole genome shotgun (WGS) entry which is preliminary data.</text>
</comment>
<dbReference type="GO" id="GO:0016491">
    <property type="term" value="F:oxidoreductase activity"/>
    <property type="evidence" value="ECO:0007669"/>
    <property type="project" value="UniProtKB-KW"/>
</dbReference>
<evidence type="ECO:0000313" key="5">
    <source>
        <dbReference type="EMBL" id="NYI38136.1"/>
    </source>
</evidence>
<reference evidence="5 6" key="1">
    <citation type="submission" date="2020-07" db="EMBL/GenBank/DDBJ databases">
        <title>Sequencing the genomes of 1000 actinobacteria strains.</title>
        <authorList>
            <person name="Klenk H.-P."/>
        </authorList>
    </citation>
    <scope>NUCLEOTIDE SEQUENCE [LARGE SCALE GENOMIC DNA]</scope>
    <source>
        <strain evidence="5 6">DSM 19087</strain>
    </source>
</reference>
<proteinExistence type="inferred from homology"/>
<protein>
    <submittedName>
        <fullName evidence="5">LDH2 family malate/lactate/ureidoglycolate dehydrogenase</fullName>
    </submittedName>
    <submittedName>
        <fullName evidence="3">Ldh family oxidoreductase</fullName>
    </submittedName>
</protein>
<evidence type="ECO:0000313" key="6">
    <source>
        <dbReference type="Proteomes" id="UP000587211"/>
    </source>
</evidence>
<gene>
    <name evidence="5" type="ORF">BJ975_001511</name>
    <name evidence="3" type="ORF">IDH50_10920</name>
    <name evidence="4" type="ORF">IDH50_12840</name>
</gene>
<dbReference type="EMBL" id="JACWMT010000003">
    <property type="protein sequence ID" value="MBD1271124.1"/>
    <property type="molecule type" value="Genomic_DNA"/>
</dbReference>
<evidence type="ECO:0000256" key="1">
    <source>
        <dbReference type="ARBA" id="ARBA00006056"/>
    </source>
</evidence>
<comment type="similarity">
    <text evidence="1">Belongs to the LDH2/MDH2 oxidoreductase family.</text>
</comment>
<dbReference type="Proteomes" id="UP000659061">
    <property type="component" value="Unassembled WGS sequence"/>
</dbReference>